<dbReference type="PROSITE" id="PS50863">
    <property type="entry name" value="B3"/>
    <property type="match status" value="1"/>
</dbReference>
<comment type="subcellular location">
    <subcellularLocation>
        <location evidence="1">Nucleus</location>
    </subcellularLocation>
</comment>
<accession>A0A6L5BA12</accession>
<dbReference type="EMBL" id="WRXP01001048">
    <property type="protein sequence ID" value="KAF1002491.1"/>
    <property type="molecule type" value="Genomic_DNA"/>
</dbReference>
<evidence type="ECO:0000256" key="5">
    <source>
        <dbReference type="ARBA" id="ARBA00023242"/>
    </source>
</evidence>
<evidence type="ECO:0000259" key="6">
    <source>
        <dbReference type="PROSITE" id="PS50863"/>
    </source>
</evidence>
<dbReference type="Proteomes" id="UP000593563">
    <property type="component" value="Unassembled WGS sequence"/>
</dbReference>
<evidence type="ECO:0000256" key="3">
    <source>
        <dbReference type="ARBA" id="ARBA00023125"/>
    </source>
</evidence>
<gene>
    <name evidence="7" type="ORF">AG4045_017755</name>
</gene>
<dbReference type="InterPro" id="IPR003340">
    <property type="entry name" value="B3_DNA-bd"/>
</dbReference>
<evidence type="ECO:0000313" key="7">
    <source>
        <dbReference type="EMBL" id="KAF1002491.1"/>
    </source>
</evidence>
<keyword evidence="4" id="KW-0804">Transcription</keyword>
<keyword evidence="5" id="KW-0539">Nucleus</keyword>
<keyword evidence="8" id="KW-1185">Reference proteome</keyword>
<comment type="caution">
    <text evidence="7">The sequence shown here is derived from an EMBL/GenBank/DDBJ whole genome shotgun (WGS) entry which is preliminary data.</text>
</comment>
<organism evidence="7 8">
    <name type="scientific">Apium graveolens</name>
    <name type="common">Celery</name>
    <dbReference type="NCBI Taxonomy" id="4045"/>
    <lineage>
        <taxon>Eukaryota</taxon>
        <taxon>Viridiplantae</taxon>
        <taxon>Streptophyta</taxon>
        <taxon>Embryophyta</taxon>
        <taxon>Tracheophyta</taxon>
        <taxon>Spermatophyta</taxon>
        <taxon>Magnoliopsida</taxon>
        <taxon>eudicotyledons</taxon>
        <taxon>Gunneridae</taxon>
        <taxon>Pentapetalae</taxon>
        <taxon>asterids</taxon>
        <taxon>campanulids</taxon>
        <taxon>Apiales</taxon>
        <taxon>Apiaceae</taxon>
        <taxon>Apioideae</taxon>
        <taxon>apioid superclade</taxon>
        <taxon>Apieae</taxon>
        <taxon>Apium</taxon>
    </lineage>
</organism>
<dbReference type="Gene3D" id="2.40.330.10">
    <property type="entry name" value="DNA-binding pseudobarrel domain"/>
    <property type="match status" value="1"/>
</dbReference>
<evidence type="ECO:0000313" key="8">
    <source>
        <dbReference type="Proteomes" id="UP000593563"/>
    </source>
</evidence>
<keyword evidence="3" id="KW-0238">DNA-binding</keyword>
<sequence>MPSSLAQRSGINIPSFGFKNGEIYTGTYTRSDERLGRLMPLIRKNYIQPYDKHIPKEIHLFHHVFKASDEITLVRNAKSWKVGIVLSNGMPRVSAGWNKFSSDNKLKVADRLIFYFLDNVDDAVFNVEV</sequence>
<protein>
    <recommendedName>
        <fullName evidence="6">TF-B3 domain-containing protein</fullName>
    </recommendedName>
</protein>
<keyword evidence="2" id="KW-0805">Transcription regulation</keyword>
<dbReference type="GO" id="GO:0003677">
    <property type="term" value="F:DNA binding"/>
    <property type="evidence" value="ECO:0007669"/>
    <property type="project" value="UniProtKB-KW"/>
</dbReference>
<feature type="domain" description="TF-B3" evidence="6">
    <location>
        <begin position="70"/>
        <end position="129"/>
    </location>
</feature>
<proteinExistence type="predicted"/>
<dbReference type="InterPro" id="IPR015300">
    <property type="entry name" value="DNA-bd_pseudobarrel_sf"/>
</dbReference>
<dbReference type="AlphaFoldDB" id="A0A6L5BA12"/>
<evidence type="ECO:0000256" key="4">
    <source>
        <dbReference type="ARBA" id="ARBA00023163"/>
    </source>
</evidence>
<evidence type="ECO:0000256" key="2">
    <source>
        <dbReference type="ARBA" id="ARBA00023015"/>
    </source>
</evidence>
<evidence type="ECO:0000256" key="1">
    <source>
        <dbReference type="ARBA" id="ARBA00004123"/>
    </source>
</evidence>
<name>A0A6L5BA12_APIGR</name>
<reference evidence="7" key="1">
    <citation type="submission" date="2020-01" db="EMBL/GenBank/DDBJ databases">
        <title>The Celery Genome Sequence Reveals Sequential Paleo-tetraploidization, Resistance Gene Elimination, Karyotype Evolution, and Functional Innovation in Apiales.</title>
        <authorList>
            <person name="Song X."/>
        </authorList>
    </citation>
    <scope>NUCLEOTIDE SEQUENCE</scope>
    <source>
        <tissue evidence="7">Leaf</tissue>
    </source>
</reference>
<dbReference type="SUPFAM" id="SSF101936">
    <property type="entry name" value="DNA-binding pseudobarrel domain"/>
    <property type="match status" value="1"/>
</dbReference>
<dbReference type="GO" id="GO:0005634">
    <property type="term" value="C:nucleus"/>
    <property type="evidence" value="ECO:0007669"/>
    <property type="project" value="UniProtKB-SubCell"/>
</dbReference>